<sequence>MNMHVRPADPKKLIKGATADWEIVIGMEIHAQVTSEAKLFSGASTEFGRPPNSNVSLVDAAMPGMLPVINEECVRQAVRTGLGLKAEIHPRSVFDRKNYFYPDLPQGYQISQYKSPIVGEGEVVLDMPDGQIKVGIERLHLEQDAGKSIHDQDPRNSFVDLNRSGVALMEIVSKPDLRSSDEARAFVTKLRTILRYLGTCDGDMEKGNLRADVNVSVRKPGEPFGTRCEIKNVNSIRFIGQAIEYEARRQIGIIEDGGTIDQETRLFDPGKGETRSMRSKEEAHDYRYFPDPDLLPLDLPEGLIEELEAALPELPDEKKARFQTQYGLSAYDADVLVAEKASADFYETVAKGRDGKIVANWVINELFGRLNKEGHSIDDSPFSAAQLGSLIDLIKDGTISGKIAKDVFEIVWTEGGDPKEIVETRGLKQVTDTGAIEKAVDEIIATNPEKAEQAKGKPGMLGWFVGQVMKSTGGKANPQAVSDLLKAKLGID</sequence>
<keyword evidence="5 11" id="KW-0547">Nucleotide-binding</keyword>
<dbReference type="HAMAP" id="MF_00121">
    <property type="entry name" value="GatB"/>
    <property type="match status" value="1"/>
</dbReference>
<dbReference type="InterPro" id="IPR006075">
    <property type="entry name" value="Asn/Gln-tRNA_Trfase_suB/E_cat"/>
</dbReference>
<evidence type="ECO:0000313" key="13">
    <source>
        <dbReference type="EMBL" id="MFC5069154.1"/>
    </source>
</evidence>
<comment type="catalytic activity">
    <reaction evidence="10 11">
        <text>L-glutamyl-tRNA(Gln) + L-glutamine + ATP + H2O = L-glutaminyl-tRNA(Gln) + L-glutamate + ADP + phosphate + H(+)</text>
        <dbReference type="Rhea" id="RHEA:17521"/>
        <dbReference type="Rhea" id="RHEA-COMP:9681"/>
        <dbReference type="Rhea" id="RHEA-COMP:9684"/>
        <dbReference type="ChEBI" id="CHEBI:15377"/>
        <dbReference type="ChEBI" id="CHEBI:15378"/>
        <dbReference type="ChEBI" id="CHEBI:29985"/>
        <dbReference type="ChEBI" id="CHEBI:30616"/>
        <dbReference type="ChEBI" id="CHEBI:43474"/>
        <dbReference type="ChEBI" id="CHEBI:58359"/>
        <dbReference type="ChEBI" id="CHEBI:78520"/>
        <dbReference type="ChEBI" id="CHEBI:78521"/>
        <dbReference type="ChEBI" id="CHEBI:456216"/>
    </reaction>
</comment>
<dbReference type="NCBIfam" id="NF004015">
    <property type="entry name" value="PRK05477.1-5"/>
    <property type="match status" value="1"/>
</dbReference>
<evidence type="ECO:0000256" key="4">
    <source>
        <dbReference type="ARBA" id="ARBA00022598"/>
    </source>
</evidence>
<evidence type="ECO:0000256" key="10">
    <source>
        <dbReference type="ARBA" id="ARBA00047913"/>
    </source>
</evidence>
<feature type="domain" description="Asn/Gln amidotransferase" evidence="12">
    <location>
        <begin position="344"/>
        <end position="489"/>
    </location>
</feature>
<keyword evidence="7 11" id="KW-0648">Protein biosynthesis</keyword>
<dbReference type="Pfam" id="PF02934">
    <property type="entry name" value="GatB_N"/>
    <property type="match status" value="1"/>
</dbReference>
<evidence type="ECO:0000256" key="7">
    <source>
        <dbReference type="ARBA" id="ARBA00022917"/>
    </source>
</evidence>
<dbReference type="Pfam" id="PF02637">
    <property type="entry name" value="GatB_Yqey"/>
    <property type="match status" value="1"/>
</dbReference>
<dbReference type="InterPro" id="IPR017959">
    <property type="entry name" value="Asn/Gln-tRNA_amidoTrfase_suB/E"/>
</dbReference>
<evidence type="ECO:0000313" key="14">
    <source>
        <dbReference type="Proteomes" id="UP001595796"/>
    </source>
</evidence>
<evidence type="ECO:0000256" key="5">
    <source>
        <dbReference type="ARBA" id="ARBA00022741"/>
    </source>
</evidence>
<comment type="similarity">
    <text evidence="1 11">Belongs to the GatB/GatE family. GatB subfamily.</text>
</comment>
<accession>A0ABV9Z3J1</accession>
<comment type="subunit">
    <text evidence="2 11">Heterotrimer of A, B and C subunits.</text>
</comment>
<evidence type="ECO:0000256" key="1">
    <source>
        <dbReference type="ARBA" id="ARBA00005306"/>
    </source>
</evidence>
<keyword evidence="6 11" id="KW-0067">ATP-binding</keyword>
<protein>
    <recommendedName>
        <fullName evidence="3 11">Aspartyl/glutamyl-tRNA(Asn/Gln) amidotransferase subunit B</fullName>
        <shortName evidence="11">Asp/Glu-ADT subunit B</shortName>
        <ecNumber evidence="11">6.3.5.-</ecNumber>
    </recommendedName>
</protein>
<proteinExistence type="inferred from homology"/>
<dbReference type="InterPro" id="IPR004413">
    <property type="entry name" value="GatB"/>
</dbReference>
<dbReference type="Gene3D" id="1.10.10.410">
    <property type="match status" value="1"/>
</dbReference>
<dbReference type="Gene3D" id="1.10.150.380">
    <property type="entry name" value="GatB domain, N-terminal subdomain"/>
    <property type="match status" value="1"/>
</dbReference>
<dbReference type="NCBIfam" id="NF004014">
    <property type="entry name" value="PRK05477.1-4"/>
    <property type="match status" value="1"/>
</dbReference>
<dbReference type="NCBIfam" id="TIGR00133">
    <property type="entry name" value="gatB"/>
    <property type="match status" value="1"/>
</dbReference>
<dbReference type="RefSeq" id="WP_114957720.1">
    <property type="nucleotide sequence ID" value="NZ_JBHSJF010000006.1"/>
</dbReference>
<comment type="caution">
    <text evidence="13">The sequence shown here is derived from an EMBL/GenBank/DDBJ whole genome shotgun (WGS) entry which is preliminary data.</text>
</comment>
<dbReference type="Proteomes" id="UP001595796">
    <property type="component" value="Unassembled WGS sequence"/>
</dbReference>
<organism evidence="13 14">
    <name type="scientific">Flaviflagellibacter deserti</name>
    <dbReference type="NCBI Taxonomy" id="2267266"/>
    <lineage>
        <taxon>Bacteria</taxon>
        <taxon>Pseudomonadati</taxon>
        <taxon>Pseudomonadota</taxon>
        <taxon>Alphaproteobacteria</taxon>
        <taxon>Hyphomicrobiales</taxon>
        <taxon>Flaviflagellibacter</taxon>
    </lineage>
</organism>
<dbReference type="InterPro" id="IPR042114">
    <property type="entry name" value="GatB_C_1"/>
</dbReference>
<keyword evidence="4 11" id="KW-0436">Ligase</keyword>
<dbReference type="PANTHER" id="PTHR11659:SF0">
    <property type="entry name" value="GLUTAMYL-TRNA(GLN) AMIDOTRANSFERASE SUBUNIT B, MITOCHONDRIAL"/>
    <property type="match status" value="1"/>
</dbReference>
<comment type="function">
    <text evidence="8 11">Allows the formation of correctly charged Asn-tRNA(Asn) or Gln-tRNA(Gln) through the transamidation of misacylated Asp-tRNA(Asn) or Glu-tRNA(Gln) in organisms which lack either or both of asparaginyl-tRNA or glutaminyl-tRNA synthetases. The reaction takes place in the presence of glutamine and ATP through an activated phospho-Asp-tRNA(Asn) or phospho-Glu-tRNA(Gln).</text>
</comment>
<evidence type="ECO:0000256" key="8">
    <source>
        <dbReference type="ARBA" id="ARBA00024799"/>
    </source>
</evidence>
<evidence type="ECO:0000259" key="12">
    <source>
        <dbReference type="SMART" id="SM00845"/>
    </source>
</evidence>
<dbReference type="SMART" id="SM00845">
    <property type="entry name" value="GatB_Yqey"/>
    <property type="match status" value="1"/>
</dbReference>
<dbReference type="EC" id="6.3.5.-" evidence="11"/>
<comment type="catalytic activity">
    <reaction evidence="9 11">
        <text>L-aspartyl-tRNA(Asn) + L-glutamine + ATP + H2O = L-asparaginyl-tRNA(Asn) + L-glutamate + ADP + phosphate + 2 H(+)</text>
        <dbReference type="Rhea" id="RHEA:14513"/>
        <dbReference type="Rhea" id="RHEA-COMP:9674"/>
        <dbReference type="Rhea" id="RHEA-COMP:9677"/>
        <dbReference type="ChEBI" id="CHEBI:15377"/>
        <dbReference type="ChEBI" id="CHEBI:15378"/>
        <dbReference type="ChEBI" id="CHEBI:29985"/>
        <dbReference type="ChEBI" id="CHEBI:30616"/>
        <dbReference type="ChEBI" id="CHEBI:43474"/>
        <dbReference type="ChEBI" id="CHEBI:58359"/>
        <dbReference type="ChEBI" id="CHEBI:78515"/>
        <dbReference type="ChEBI" id="CHEBI:78516"/>
        <dbReference type="ChEBI" id="CHEBI:456216"/>
    </reaction>
</comment>
<evidence type="ECO:0000256" key="2">
    <source>
        <dbReference type="ARBA" id="ARBA00011123"/>
    </source>
</evidence>
<keyword evidence="14" id="KW-1185">Reference proteome</keyword>
<dbReference type="InterPro" id="IPR023168">
    <property type="entry name" value="GatB_Yqey_C_2"/>
</dbReference>
<dbReference type="PROSITE" id="PS01234">
    <property type="entry name" value="GATB"/>
    <property type="match status" value="1"/>
</dbReference>
<evidence type="ECO:0000256" key="11">
    <source>
        <dbReference type="HAMAP-Rule" id="MF_00121"/>
    </source>
</evidence>
<evidence type="ECO:0000256" key="3">
    <source>
        <dbReference type="ARBA" id="ARBA00016923"/>
    </source>
</evidence>
<evidence type="ECO:0000256" key="6">
    <source>
        <dbReference type="ARBA" id="ARBA00022840"/>
    </source>
</evidence>
<dbReference type="SUPFAM" id="SSF89095">
    <property type="entry name" value="GatB/YqeY motif"/>
    <property type="match status" value="1"/>
</dbReference>
<name>A0ABV9Z3J1_9HYPH</name>
<gene>
    <name evidence="11 13" type="primary">gatB</name>
    <name evidence="13" type="ORF">ACFPFW_14140</name>
</gene>
<dbReference type="PANTHER" id="PTHR11659">
    <property type="entry name" value="GLUTAMYL-TRNA GLN AMIDOTRANSFERASE SUBUNIT B MITOCHONDRIAL AND PROKARYOTIC PET112-RELATED"/>
    <property type="match status" value="1"/>
</dbReference>
<evidence type="ECO:0000256" key="9">
    <source>
        <dbReference type="ARBA" id="ARBA00047380"/>
    </source>
</evidence>
<dbReference type="InterPro" id="IPR003789">
    <property type="entry name" value="Asn/Gln_tRNA_amidoTrase-B-like"/>
</dbReference>
<dbReference type="InterPro" id="IPR017958">
    <property type="entry name" value="Gln-tRNA_amidoTrfase_suB_CS"/>
</dbReference>
<reference evidence="14" key="1">
    <citation type="journal article" date="2019" name="Int. J. Syst. Evol. Microbiol.">
        <title>The Global Catalogue of Microorganisms (GCM) 10K type strain sequencing project: providing services to taxonomists for standard genome sequencing and annotation.</title>
        <authorList>
            <consortium name="The Broad Institute Genomics Platform"/>
            <consortium name="The Broad Institute Genome Sequencing Center for Infectious Disease"/>
            <person name="Wu L."/>
            <person name="Ma J."/>
        </authorList>
    </citation>
    <scope>NUCLEOTIDE SEQUENCE [LARGE SCALE GENOMIC DNA]</scope>
    <source>
        <strain evidence="14">CGMCC 1.16444</strain>
    </source>
</reference>
<dbReference type="InterPro" id="IPR018027">
    <property type="entry name" value="Asn/Gln_amidotransferase"/>
</dbReference>
<dbReference type="NCBIfam" id="NF004012">
    <property type="entry name" value="PRK05477.1-2"/>
    <property type="match status" value="1"/>
</dbReference>
<dbReference type="InterPro" id="IPR014746">
    <property type="entry name" value="Gln_synth/guanido_kin_cat_dom"/>
</dbReference>
<dbReference type="EMBL" id="JBHSJF010000006">
    <property type="protein sequence ID" value="MFC5069154.1"/>
    <property type="molecule type" value="Genomic_DNA"/>
</dbReference>
<dbReference type="SUPFAM" id="SSF55931">
    <property type="entry name" value="Glutamine synthetase/guanido kinase"/>
    <property type="match status" value="1"/>
</dbReference>